<sequence>MNVFIIGITGGVGSLLARELHVRGDSVRGLVRLHAQQTELRQQGMDAQIADLATMTPNELADAFSDADAIVYSAGSNGGSREITKAIDGDGVEKAICAAHIAGVRRFLLVSVLPESWRERELGEEVEYYFATKKGADVAVSQSELDWVILRPSLLVDEPGTGTVFLGPAAFHDQIPRADVASTLSQLLHEPRLSRQILELNTGSMPIQEAVRVNVHAR</sequence>
<reference evidence="2 3" key="1">
    <citation type="journal article" date="2013" name="Genome Announc.">
        <title>Genome Sequence of the Polycyclic Aromatic Hydrocarbon-Degrading Bacterium Strain Marinobacter nanhaiticus D15-8WT.</title>
        <authorList>
            <person name="Cui Z."/>
            <person name="Gao W."/>
            <person name="Li Q."/>
            <person name="Xu G."/>
            <person name="Zheng L."/>
        </authorList>
    </citation>
    <scope>NUCLEOTIDE SEQUENCE [LARGE SCALE GENOMIC DNA]</scope>
    <source>
        <strain evidence="2 3">D15-8W</strain>
    </source>
</reference>
<dbReference type="AlphaFoldDB" id="N6WNZ1"/>
<dbReference type="RefSeq" id="WP_004580972.1">
    <property type="nucleotide sequence ID" value="NZ_AP028878.1"/>
</dbReference>
<dbReference type="Gene3D" id="3.40.50.720">
    <property type="entry name" value="NAD(P)-binding Rossmann-like Domain"/>
    <property type="match status" value="1"/>
</dbReference>
<dbReference type="InterPro" id="IPR016040">
    <property type="entry name" value="NAD(P)-bd_dom"/>
</dbReference>
<dbReference type="InterPro" id="IPR036291">
    <property type="entry name" value="NAD(P)-bd_dom_sf"/>
</dbReference>
<evidence type="ECO:0000313" key="2">
    <source>
        <dbReference type="EMBL" id="ENO12742.1"/>
    </source>
</evidence>
<comment type="caution">
    <text evidence="2">The sequence shown here is derived from an EMBL/GenBank/DDBJ whole genome shotgun (WGS) entry which is preliminary data.</text>
</comment>
<gene>
    <name evidence="2" type="ORF">J057_15130</name>
</gene>
<evidence type="ECO:0000259" key="1">
    <source>
        <dbReference type="Pfam" id="PF13460"/>
    </source>
</evidence>
<name>N6WNZ1_9GAMM</name>
<protein>
    <submittedName>
        <fullName evidence="2">NAD-dependent epimerase/dehydratase family protein</fullName>
    </submittedName>
</protein>
<dbReference type="PANTHER" id="PTHR15020:SF50">
    <property type="entry name" value="UPF0659 PROTEIN YMR090W"/>
    <property type="match status" value="1"/>
</dbReference>
<dbReference type="STRING" id="626887.J057_15130"/>
<dbReference type="Pfam" id="PF13460">
    <property type="entry name" value="NAD_binding_10"/>
    <property type="match status" value="1"/>
</dbReference>
<dbReference type="HOGENOM" id="CLU_025711_1_2_6"/>
<feature type="domain" description="NAD(P)-binding" evidence="1">
    <location>
        <begin position="7"/>
        <end position="191"/>
    </location>
</feature>
<dbReference type="OrthoDB" id="9803892at2"/>
<dbReference type="PANTHER" id="PTHR15020">
    <property type="entry name" value="FLAVIN REDUCTASE-RELATED"/>
    <property type="match status" value="1"/>
</dbReference>
<dbReference type="SUPFAM" id="SSF51735">
    <property type="entry name" value="NAD(P)-binding Rossmann-fold domains"/>
    <property type="match status" value="1"/>
</dbReference>
<accession>N6WNZ1</accession>
<proteinExistence type="predicted"/>
<dbReference type="PATRIC" id="fig|626887.3.peg.3019"/>
<dbReference type="Proteomes" id="UP000013165">
    <property type="component" value="Unassembled WGS sequence"/>
</dbReference>
<dbReference type="eggNOG" id="COG0702">
    <property type="taxonomic scope" value="Bacteria"/>
</dbReference>
<organism evidence="2 3">
    <name type="scientific">Marinobacter nanhaiticus D15-8W</name>
    <dbReference type="NCBI Taxonomy" id="626887"/>
    <lineage>
        <taxon>Bacteria</taxon>
        <taxon>Pseudomonadati</taxon>
        <taxon>Pseudomonadota</taxon>
        <taxon>Gammaproteobacteria</taxon>
        <taxon>Pseudomonadales</taxon>
        <taxon>Marinobacteraceae</taxon>
        <taxon>Marinobacter</taxon>
    </lineage>
</organism>
<dbReference type="EMBL" id="APLQ01000014">
    <property type="protein sequence ID" value="ENO12742.1"/>
    <property type="molecule type" value="Genomic_DNA"/>
</dbReference>
<keyword evidence="3" id="KW-1185">Reference proteome</keyword>
<evidence type="ECO:0000313" key="3">
    <source>
        <dbReference type="Proteomes" id="UP000013165"/>
    </source>
</evidence>